<feature type="region of interest" description="Disordered" evidence="1">
    <location>
        <begin position="30"/>
        <end position="64"/>
    </location>
</feature>
<dbReference type="EMBL" id="JAATIQ010000098">
    <property type="protein sequence ID" value="KAF4383434.1"/>
    <property type="molecule type" value="Genomic_DNA"/>
</dbReference>
<protein>
    <submittedName>
        <fullName evidence="2">Uncharacterized protein</fullName>
    </submittedName>
</protein>
<comment type="caution">
    <text evidence="2">The sequence shown here is derived from an EMBL/GenBank/DDBJ whole genome shotgun (WGS) entry which is preliminary data.</text>
</comment>
<name>A0A7J6GKH8_CANSA</name>
<proteinExistence type="predicted"/>
<accession>A0A7J6GKH8</accession>
<evidence type="ECO:0000313" key="2">
    <source>
        <dbReference type="EMBL" id="KAF4383434.1"/>
    </source>
</evidence>
<dbReference type="AlphaFoldDB" id="A0A7J6GKH8"/>
<feature type="compositionally biased region" description="Acidic residues" evidence="1">
    <location>
        <begin position="30"/>
        <end position="47"/>
    </location>
</feature>
<dbReference type="PANTHER" id="PTHR48213:SF1">
    <property type="entry name" value="PROSTATIC SPERMINE-BINDING-LIKE PROTEIN"/>
    <property type="match status" value="1"/>
</dbReference>
<feature type="compositionally biased region" description="Acidic residues" evidence="1">
    <location>
        <begin position="84"/>
        <end position="114"/>
    </location>
</feature>
<dbReference type="PANTHER" id="PTHR48213">
    <property type="entry name" value="VID27-LIKE PROTEIN"/>
    <property type="match status" value="1"/>
</dbReference>
<reference evidence="2 3" key="1">
    <citation type="journal article" date="2020" name="bioRxiv">
        <title>Sequence and annotation of 42 cannabis genomes reveals extensive copy number variation in cannabinoid synthesis and pathogen resistance genes.</title>
        <authorList>
            <person name="Mckernan K.J."/>
            <person name="Helbert Y."/>
            <person name="Kane L.T."/>
            <person name="Ebling H."/>
            <person name="Zhang L."/>
            <person name="Liu B."/>
            <person name="Eaton Z."/>
            <person name="Mclaughlin S."/>
            <person name="Kingan S."/>
            <person name="Baybayan P."/>
            <person name="Concepcion G."/>
            <person name="Jordan M."/>
            <person name="Riva A."/>
            <person name="Barbazuk W."/>
            <person name="Harkins T."/>
        </authorList>
    </citation>
    <scope>NUCLEOTIDE SEQUENCE [LARGE SCALE GENOMIC DNA]</scope>
    <source>
        <strain evidence="3">cv. Jamaican Lion 4</strain>
        <tissue evidence="2">Leaf</tissue>
    </source>
</reference>
<gene>
    <name evidence="2" type="ORF">G4B88_024008</name>
</gene>
<evidence type="ECO:0000256" key="1">
    <source>
        <dbReference type="SAM" id="MobiDB-lite"/>
    </source>
</evidence>
<evidence type="ECO:0000313" key="3">
    <source>
        <dbReference type="Proteomes" id="UP000583929"/>
    </source>
</evidence>
<keyword evidence="3" id="KW-1185">Reference proteome</keyword>
<feature type="region of interest" description="Disordered" evidence="1">
    <location>
        <begin position="79"/>
        <end position="121"/>
    </location>
</feature>
<sequence>MALFVTEEEFELLEMEEDVVDSELSVWEFVDLEENGSDDNDQNEVEDNNGSGFESSPLEQDHHPIEVRGVHILHRFGDTGGYEGFDEGNDYDDDDDRFDEEDDENEDEDEDEDGSYGLNDELVPWSVSDKFGGRERMRKLGKRGFPKMFNSKKSPYLFVRPGVVRGKHGLGLKHSL</sequence>
<dbReference type="Proteomes" id="UP000583929">
    <property type="component" value="Unassembled WGS sequence"/>
</dbReference>
<organism evidence="2 3">
    <name type="scientific">Cannabis sativa</name>
    <name type="common">Hemp</name>
    <name type="synonym">Marijuana</name>
    <dbReference type="NCBI Taxonomy" id="3483"/>
    <lineage>
        <taxon>Eukaryota</taxon>
        <taxon>Viridiplantae</taxon>
        <taxon>Streptophyta</taxon>
        <taxon>Embryophyta</taxon>
        <taxon>Tracheophyta</taxon>
        <taxon>Spermatophyta</taxon>
        <taxon>Magnoliopsida</taxon>
        <taxon>eudicotyledons</taxon>
        <taxon>Gunneridae</taxon>
        <taxon>Pentapetalae</taxon>
        <taxon>rosids</taxon>
        <taxon>fabids</taxon>
        <taxon>Rosales</taxon>
        <taxon>Cannabaceae</taxon>
        <taxon>Cannabis</taxon>
    </lineage>
</organism>